<evidence type="ECO:0000313" key="2">
    <source>
        <dbReference type="EMBL" id="OGY99449.1"/>
    </source>
</evidence>
<dbReference type="PANTHER" id="PTHR46922:SF4">
    <property type="entry name" value="DHHA1 DOMAIN PROTEIN"/>
    <property type="match status" value="1"/>
</dbReference>
<dbReference type="Proteomes" id="UP000178880">
    <property type="component" value="Unassembled WGS sequence"/>
</dbReference>
<accession>A0A1G2CFC4</accession>
<dbReference type="Gene3D" id="3.10.310.30">
    <property type="match status" value="1"/>
</dbReference>
<protein>
    <recommendedName>
        <fullName evidence="1">DHHA1 domain-containing protein</fullName>
    </recommendedName>
</protein>
<sequence length="284" mass="32196">MKTPQQKIIVIYHGDCRDGFGGAWAAWKKFGNKAAYLPALDRFIPPCVLKNKEIYLIDYGYPADVTKKLMRDNVRVTAIDHHITARDVVKTTHNYSFSLHHSGAVLSWNYFHPRQKVPILLRCVEDFDLWKWRTPGSKATVAVVDLLGYDFAAWSRMARDVQIPAKRRAHIEKGELILRHDARLVNELLPTAMSVNFLGHRAFAINAPRHFADDLGKILAHKCRSFAAIWSTYPDHIRVSLRSDGSVDVAKIAQKFGGGGHKVSAGFSLKLGEKFPWKLVRSLR</sequence>
<dbReference type="STRING" id="1798650.A2945_01165"/>
<evidence type="ECO:0000313" key="3">
    <source>
        <dbReference type="Proteomes" id="UP000178880"/>
    </source>
</evidence>
<gene>
    <name evidence="2" type="ORF">A2945_01165</name>
</gene>
<dbReference type="PANTHER" id="PTHR46922">
    <property type="entry name" value="DHHA1 DOMAIN PROTEIN"/>
    <property type="match status" value="1"/>
</dbReference>
<dbReference type="Pfam" id="PF02272">
    <property type="entry name" value="DHHA1"/>
    <property type="match status" value="1"/>
</dbReference>
<dbReference type="SUPFAM" id="SSF64182">
    <property type="entry name" value="DHH phosphoesterases"/>
    <property type="match status" value="1"/>
</dbReference>
<dbReference type="AlphaFoldDB" id="A0A1G2CFC4"/>
<dbReference type="EMBL" id="MHLA01000015">
    <property type="protein sequence ID" value="OGY99449.1"/>
    <property type="molecule type" value="Genomic_DNA"/>
</dbReference>
<dbReference type="InterPro" id="IPR038763">
    <property type="entry name" value="DHH_sf"/>
</dbReference>
<comment type="caution">
    <text evidence="2">The sequence shown here is derived from an EMBL/GenBank/DDBJ whole genome shotgun (WGS) entry which is preliminary data.</text>
</comment>
<dbReference type="GO" id="GO:0003676">
    <property type="term" value="F:nucleic acid binding"/>
    <property type="evidence" value="ECO:0007669"/>
    <property type="project" value="InterPro"/>
</dbReference>
<proteinExistence type="predicted"/>
<reference evidence="2 3" key="1">
    <citation type="journal article" date="2016" name="Nat. Commun.">
        <title>Thousands of microbial genomes shed light on interconnected biogeochemical processes in an aquifer system.</title>
        <authorList>
            <person name="Anantharaman K."/>
            <person name="Brown C.T."/>
            <person name="Hug L.A."/>
            <person name="Sharon I."/>
            <person name="Castelle C.J."/>
            <person name="Probst A.J."/>
            <person name="Thomas B.C."/>
            <person name="Singh A."/>
            <person name="Wilkins M.J."/>
            <person name="Karaoz U."/>
            <person name="Brodie E.L."/>
            <person name="Williams K.H."/>
            <person name="Hubbard S.S."/>
            <person name="Banfield J.F."/>
        </authorList>
    </citation>
    <scope>NUCLEOTIDE SEQUENCE [LARGE SCALE GENOMIC DNA]</scope>
</reference>
<dbReference type="InterPro" id="IPR003156">
    <property type="entry name" value="DHHA1_dom"/>
</dbReference>
<organism evidence="2 3">
    <name type="scientific">Candidatus Liptonbacteria bacterium RIFCSPLOWO2_01_FULL_52_25</name>
    <dbReference type="NCBI Taxonomy" id="1798650"/>
    <lineage>
        <taxon>Bacteria</taxon>
        <taxon>Candidatus Liptoniibacteriota</taxon>
    </lineage>
</organism>
<feature type="domain" description="DHHA1" evidence="1">
    <location>
        <begin position="212"/>
        <end position="275"/>
    </location>
</feature>
<name>A0A1G2CFC4_9BACT</name>
<evidence type="ECO:0000259" key="1">
    <source>
        <dbReference type="Pfam" id="PF02272"/>
    </source>
</evidence>